<keyword evidence="1" id="KW-0732">Signal</keyword>
<sequence length="70" mass="7678">MSLASLSLSFSFFCWVNNGLFAHFLHDLLLLLLHAPVSGALGSSTVIPNCYIQLARYLTTLPSSTTFCVR</sequence>
<evidence type="ECO:0000256" key="1">
    <source>
        <dbReference type="SAM" id="SignalP"/>
    </source>
</evidence>
<dbReference type="AlphaFoldDB" id="A0A2M4B5P2"/>
<proteinExistence type="predicted"/>
<name>A0A2M4B5P2_9DIPT</name>
<evidence type="ECO:0000313" key="2">
    <source>
        <dbReference type="EMBL" id="MBW48364.1"/>
    </source>
</evidence>
<reference evidence="2" key="1">
    <citation type="submission" date="2018-01" db="EMBL/GenBank/DDBJ databases">
        <title>An insight into the sialome of Amazonian anophelines.</title>
        <authorList>
            <person name="Ribeiro J.M."/>
            <person name="Scarpassa V."/>
            <person name="Calvo E."/>
        </authorList>
    </citation>
    <scope>NUCLEOTIDE SEQUENCE</scope>
    <source>
        <tissue evidence="2">Salivary glands</tissue>
    </source>
</reference>
<accession>A0A2M4B5P2</accession>
<feature type="signal peptide" evidence="1">
    <location>
        <begin position="1"/>
        <end position="40"/>
    </location>
</feature>
<dbReference type="EMBL" id="GGFK01015043">
    <property type="protein sequence ID" value="MBW48364.1"/>
    <property type="molecule type" value="Transcribed_RNA"/>
</dbReference>
<feature type="chain" id="PRO_5014688768" evidence="1">
    <location>
        <begin position="41"/>
        <end position="70"/>
    </location>
</feature>
<organism evidence="2">
    <name type="scientific">Anopheles triannulatus</name>
    <dbReference type="NCBI Taxonomy" id="58253"/>
    <lineage>
        <taxon>Eukaryota</taxon>
        <taxon>Metazoa</taxon>
        <taxon>Ecdysozoa</taxon>
        <taxon>Arthropoda</taxon>
        <taxon>Hexapoda</taxon>
        <taxon>Insecta</taxon>
        <taxon>Pterygota</taxon>
        <taxon>Neoptera</taxon>
        <taxon>Endopterygota</taxon>
        <taxon>Diptera</taxon>
        <taxon>Nematocera</taxon>
        <taxon>Culicoidea</taxon>
        <taxon>Culicidae</taxon>
        <taxon>Anophelinae</taxon>
        <taxon>Anopheles</taxon>
    </lineage>
</organism>
<protein>
    <submittedName>
        <fullName evidence="2">Putative secreted protein</fullName>
    </submittedName>
</protein>